<dbReference type="Proteomes" id="UP001498771">
    <property type="component" value="Unassembled WGS sequence"/>
</dbReference>
<feature type="compositionally biased region" description="Low complexity" evidence="1">
    <location>
        <begin position="36"/>
        <end position="46"/>
    </location>
</feature>
<feature type="compositionally biased region" description="Low complexity" evidence="1">
    <location>
        <begin position="58"/>
        <end position="68"/>
    </location>
</feature>
<protein>
    <submittedName>
        <fullName evidence="2">Uncharacterized protein</fullName>
    </submittedName>
</protein>
<gene>
    <name evidence="2" type="ORF">BZA70DRAFT_303112</name>
</gene>
<sequence length="161" mass="18300">MAVELACIFFRGSAAPTFPVSLSQTITAVGKKNTRSSRASQHAAASPKHDSRPNPTHSLSLSSSQSNSVTERGSGRHPPRDRDEYYDNEARWKEHNNEFHIDRVLLFSPLPDSHKHDALKRRIRQFRLSYLQRQQSGPAGQRMNRRIESGLPFLTAYDRAF</sequence>
<accession>A0ABR1EXV2</accession>
<organism evidence="2 3">
    <name type="scientific">Myxozyma melibiosi</name>
    <dbReference type="NCBI Taxonomy" id="54550"/>
    <lineage>
        <taxon>Eukaryota</taxon>
        <taxon>Fungi</taxon>
        <taxon>Dikarya</taxon>
        <taxon>Ascomycota</taxon>
        <taxon>Saccharomycotina</taxon>
        <taxon>Lipomycetes</taxon>
        <taxon>Lipomycetales</taxon>
        <taxon>Lipomycetaceae</taxon>
        <taxon>Myxozyma</taxon>
    </lineage>
</organism>
<comment type="caution">
    <text evidence="2">The sequence shown here is derived from an EMBL/GenBank/DDBJ whole genome shotgun (WGS) entry which is preliminary data.</text>
</comment>
<feature type="compositionally biased region" description="Basic and acidic residues" evidence="1">
    <location>
        <begin position="78"/>
        <end position="89"/>
    </location>
</feature>
<keyword evidence="3" id="KW-1185">Reference proteome</keyword>
<evidence type="ECO:0000313" key="3">
    <source>
        <dbReference type="Proteomes" id="UP001498771"/>
    </source>
</evidence>
<feature type="region of interest" description="Disordered" evidence="1">
    <location>
        <begin position="29"/>
        <end position="89"/>
    </location>
</feature>
<dbReference type="EMBL" id="JBBJBU010000018">
    <property type="protein sequence ID" value="KAK7202433.1"/>
    <property type="molecule type" value="Genomic_DNA"/>
</dbReference>
<dbReference type="RefSeq" id="XP_064765466.1">
    <property type="nucleotide sequence ID" value="XM_064914749.1"/>
</dbReference>
<dbReference type="GeneID" id="90040261"/>
<proteinExistence type="predicted"/>
<evidence type="ECO:0000256" key="1">
    <source>
        <dbReference type="SAM" id="MobiDB-lite"/>
    </source>
</evidence>
<name>A0ABR1EXV2_9ASCO</name>
<evidence type="ECO:0000313" key="2">
    <source>
        <dbReference type="EMBL" id="KAK7202433.1"/>
    </source>
</evidence>
<reference evidence="2 3" key="1">
    <citation type="submission" date="2024-03" db="EMBL/GenBank/DDBJ databases">
        <title>Genome-scale model development and genomic sequencing of the oleaginous clade Lipomyces.</title>
        <authorList>
            <consortium name="Lawrence Berkeley National Laboratory"/>
            <person name="Czajka J.J."/>
            <person name="Han Y."/>
            <person name="Kim J."/>
            <person name="Mondo S.J."/>
            <person name="Hofstad B.A."/>
            <person name="Robles A."/>
            <person name="Haridas S."/>
            <person name="Riley R."/>
            <person name="LaButti K."/>
            <person name="Pangilinan J."/>
            <person name="Andreopoulos W."/>
            <person name="Lipzen A."/>
            <person name="Yan J."/>
            <person name="Wang M."/>
            <person name="Ng V."/>
            <person name="Grigoriev I.V."/>
            <person name="Spatafora J.W."/>
            <person name="Magnuson J.K."/>
            <person name="Baker S.E."/>
            <person name="Pomraning K.R."/>
        </authorList>
    </citation>
    <scope>NUCLEOTIDE SEQUENCE [LARGE SCALE GENOMIC DNA]</scope>
    <source>
        <strain evidence="2 3">Phaff 52-87</strain>
    </source>
</reference>